<evidence type="ECO:0008006" key="3">
    <source>
        <dbReference type="Google" id="ProtNLM"/>
    </source>
</evidence>
<dbReference type="EMBL" id="ML977598">
    <property type="protein sequence ID" value="KAF1999181.1"/>
    <property type="molecule type" value="Genomic_DNA"/>
</dbReference>
<evidence type="ECO:0000313" key="2">
    <source>
        <dbReference type="Proteomes" id="UP000799779"/>
    </source>
</evidence>
<proteinExistence type="predicted"/>
<protein>
    <recommendedName>
        <fullName evidence="3">Cupin 2 conserved barrel domain-containing protein</fullName>
    </recommendedName>
</protein>
<sequence>MPSQTQYHRFGGAIYWRVVDLPMRAFAIEVTMDTYHPRLVKLQDRKPPTHLYIYQHEYIEIIEGSLVVELEGRTYLVGPMDDEFVIPPWIHHRIYPALLSEHRNLKFIMSGSTTVEVYRLDSIFFHNWYGYQDQVVETGESIDIIQVLSMFDAGGSCLSLPWYIPFVKTVSRVMGVVLGRWIGSVFGYQPYHPEWTND</sequence>
<dbReference type="InterPro" id="IPR011051">
    <property type="entry name" value="RmlC_Cupin_sf"/>
</dbReference>
<organism evidence="1 2">
    <name type="scientific">Amniculicola lignicola CBS 123094</name>
    <dbReference type="NCBI Taxonomy" id="1392246"/>
    <lineage>
        <taxon>Eukaryota</taxon>
        <taxon>Fungi</taxon>
        <taxon>Dikarya</taxon>
        <taxon>Ascomycota</taxon>
        <taxon>Pezizomycotina</taxon>
        <taxon>Dothideomycetes</taxon>
        <taxon>Pleosporomycetidae</taxon>
        <taxon>Pleosporales</taxon>
        <taxon>Amniculicolaceae</taxon>
        <taxon>Amniculicola</taxon>
    </lineage>
</organism>
<dbReference type="Gene3D" id="2.60.120.10">
    <property type="entry name" value="Jelly Rolls"/>
    <property type="match status" value="1"/>
</dbReference>
<name>A0A6A5WG97_9PLEO</name>
<dbReference type="SUPFAM" id="SSF51182">
    <property type="entry name" value="RmlC-like cupins"/>
    <property type="match status" value="1"/>
</dbReference>
<gene>
    <name evidence="1" type="ORF">P154DRAFT_602043</name>
</gene>
<reference evidence="1" key="1">
    <citation type="journal article" date="2020" name="Stud. Mycol.">
        <title>101 Dothideomycetes genomes: a test case for predicting lifestyles and emergence of pathogens.</title>
        <authorList>
            <person name="Haridas S."/>
            <person name="Albert R."/>
            <person name="Binder M."/>
            <person name="Bloem J."/>
            <person name="Labutti K."/>
            <person name="Salamov A."/>
            <person name="Andreopoulos B."/>
            <person name="Baker S."/>
            <person name="Barry K."/>
            <person name="Bills G."/>
            <person name="Bluhm B."/>
            <person name="Cannon C."/>
            <person name="Castanera R."/>
            <person name="Culley D."/>
            <person name="Daum C."/>
            <person name="Ezra D."/>
            <person name="Gonzalez J."/>
            <person name="Henrissat B."/>
            <person name="Kuo A."/>
            <person name="Liang C."/>
            <person name="Lipzen A."/>
            <person name="Lutzoni F."/>
            <person name="Magnuson J."/>
            <person name="Mondo S."/>
            <person name="Nolan M."/>
            <person name="Ohm R."/>
            <person name="Pangilinan J."/>
            <person name="Park H.-J."/>
            <person name="Ramirez L."/>
            <person name="Alfaro M."/>
            <person name="Sun H."/>
            <person name="Tritt A."/>
            <person name="Yoshinaga Y."/>
            <person name="Zwiers L.-H."/>
            <person name="Turgeon B."/>
            <person name="Goodwin S."/>
            <person name="Spatafora J."/>
            <person name="Crous P."/>
            <person name="Grigoriev I."/>
        </authorList>
    </citation>
    <scope>NUCLEOTIDE SEQUENCE</scope>
    <source>
        <strain evidence="1">CBS 123094</strain>
    </source>
</reference>
<evidence type="ECO:0000313" key="1">
    <source>
        <dbReference type="EMBL" id="KAF1999181.1"/>
    </source>
</evidence>
<accession>A0A6A5WG97</accession>
<dbReference type="OrthoDB" id="9976870at2759"/>
<dbReference type="AlphaFoldDB" id="A0A6A5WG97"/>
<dbReference type="InterPro" id="IPR014710">
    <property type="entry name" value="RmlC-like_jellyroll"/>
</dbReference>
<dbReference type="Proteomes" id="UP000799779">
    <property type="component" value="Unassembled WGS sequence"/>
</dbReference>
<keyword evidence="2" id="KW-1185">Reference proteome</keyword>